<dbReference type="AlphaFoldDB" id="A0A0E9UZP7"/>
<dbReference type="EMBL" id="GBXM01037238">
    <property type="protein sequence ID" value="JAH71339.1"/>
    <property type="molecule type" value="Transcribed_RNA"/>
</dbReference>
<evidence type="ECO:0000313" key="1">
    <source>
        <dbReference type="EMBL" id="JAH71339.1"/>
    </source>
</evidence>
<reference evidence="1" key="2">
    <citation type="journal article" date="2015" name="Fish Shellfish Immunol.">
        <title>Early steps in the European eel (Anguilla anguilla)-Vibrio vulnificus interaction in the gills: Role of the RtxA13 toxin.</title>
        <authorList>
            <person name="Callol A."/>
            <person name="Pajuelo D."/>
            <person name="Ebbesson L."/>
            <person name="Teles M."/>
            <person name="MacKenzie S."/>
            <person name="Amaro C."/>
        </authorList>
    </citation>
    <scope>NUCLEOTIDE SEQUENCE</scope>
</reference>
<reference evidence="1" key="1">
    <citation type="submission" date="2014-11" db="EMBL/GenBank/DDBJ databases">
        <authorList>
            <person name="Amaro Gonzalez C."/>
        </authorList>
    </citation>
    <scope>NUCLEOTIDE SEQUENCE</scope>
</reference>
<sequence length="36" mass="4383">MNHLRWLQFSQMPNHLNLAQRIITALMGKWRTMVFV</sequence>
<name>A0A0E9UZP7_ANGAN</name>
<accession>A0A0E9UZP7</accession>
<protein>
    <submittedName>
        <fullName evidence="1">Uncharacterized protein</fullName>
    </submittedName>
</protein>
<organism evidence="1">
    <name type="scientific">Anguilla anguilla</name>
    <name type="common">European freshwater eel</name>
    <name type="synonym">Muraena anguilla</name>
    <dbReference type="NCBI Taxonomy" id="7936"/>
    <lineage>
        <taxon>Eukaryota</taxon>
        <taxon>Metazoa</taxon>
        <taxon>Chordata</taxon>
        <taxon>Craniata</taxon>
        <taxon>Vertebrata</taxon>
        <taxon>Euteleostomi</taxon>
        <taxon>Actinopterygii</taxon>
        <taxon>Neopterygii</taxon>
        <taxon>Teleostei</taxon>
        <taxon>Anguilliformes</taxon>
        <taxon>Anguillidae</taxon>
        <taxon>Anguilla</taxon>
    </lineage>
</organism>
<proteinExistence type="predicted"/>